<dbReference type="GO" id="GO:0016836">
    <property type="term" value="F:hydro-lyase activity"/>
    <property type="evidence" value="ECO:0007669"/>
    <property type="project" value="TreeGrafter"/>
</dbReference>
<dbReference type="eggNOG" id="COG4948">
    <property type="taxonomic scope" value="Bacteria"/>
</dbReference>
<dbReference type="PANTHER" id="PTHR13794">
    <property type="entry name" value="ENOLASE SUPERFAMILY, MANDELATE RACEMASE"/>
    <property type="match status" value="1"/>
</dbReference>
<keyword evidence="3" id="KW-0460">Magnesium</keyword>
<dbReference type="SMART" id="SM00922">
    <property type="entry name" value="MR_MLE"/>
    <property type="match status" value="1"/>
</dbReference>
<evidence type="ECO:0000256" key="2">
    <source>
        <dbReference type="ARBA" id="ARBA00022723"/>
    </source>
</evidence>
<dbReference type="EMBL" id="AM236086">
    <property type="protein sequence ID" value="CAK12296.1"/>
    <property type="molecule type" value="Genomic_DNA"/>
</dbReference>
<organism evidence="5 6">
    <name type="scientific">Rhizobium johnstonii (strain DSM 114642 / LMG 32736 / 3841)</name>
    <name type="common">Rhizobium leguminosarum bv. viciae</name>
    <dbReference type="NCBI Taxonomy" id="216596"/>
    <lineage>
        <taxon>Bacteria</taxon>
        <taxon>Pseudomonadati</taxon>
        <taxon>Pseudomonadota</taxon>
        <taxon>Alphaproteobacteria</taxon>
        <taxon>Hyphomicrobiales</taxon>
        <taxon>Rhizobiaceae</taxon>
        <taxon>Rhizobium/Agrobacterium group</taxon>
        <taxon>Rhizobium</taxon>
        <taxon>Rhizobium johnstonii</taxon>
    </lineage>
</organism>
<dbReference type="Pfam" id="PF13378">
    <property type="entry name" value="MR_MLE_C"/>
    <property type="match status" value="1"/>
</dbReference>
<proteinExistence type="predicted"/>
<reference evidence="5 6" key="1">
    <citation type="journal article" date="2006" name="Genome Biol.">
        <title>The genome of Rhizobium leguminosarum has recognizable core and accessory components.</title>
        <authorList>
            <person name="Young J.W."/>
            <person name="Crossman L.C."/>
            <person name="Johnston A.W.B."/>
            <person name="Thomson N.R."/>
            <person name="Ghazoui Z.F."/>
            <person name="Hull K.H."/>
            <person name="Wexler M."/>
            <person name="Curson A.R.J."/>
            <person name="Todd J.D."/>
            <person name="Poole P.S."/>
            <person name="Mauchline T.H."/>
            <person name="East A.K."/>
            <person name="Quail M.A."/>
            <person name="Churcher C."/>
            <person name="Arrowsmith C."/>
            <person name="Cherevach A."/>
            <person name="Chillingworth T."/>
            <person name="Clarke K."/>
            <person name="Cronin A."/>
            <person name="Davis P."/>
            <person name="Fraser A."/>
            <person name="Hance Z."/>
            <person name="Hauser H."/>
            <person name="Jagels K."/>
            <person name="Moule S."/>
            <person name="Mungall K."/>
            <person name="Norbertczak H."/>
            <person name="Rabbinowitsch E."/>
            <person name="Sanders M."/>
            <person name="Simmonds M."/>
            <person name="Whitehead S."/>
            <person name="Parkhill J."/>
        </authorList>
    </citation>
    <scope>NUCLEOTIDE SEQUENCE [LARGE SCALE GENOMIC DNA]</scope>
    <source>
        <strain evidence="6">DSM 114642 / LMG 32736 / 3841</strain>
    </source>
</reference>
<dbReference type="PANTHER" id="PTHR13794:SF58">
    <property type="entry name" value="MITOCHONDRIAL ENOLASE SUPERFAMILY MEMBER 1"/>
    <property type="match status" value="1"/>
</dbReference>
<keyword evidence="6" id="KW-1185">Reference proteome</keyword>
<name>Q1M3M8_RHIJ3</name>
<dbReference type="InterPro" id="IPR013341">
    <property type="entry name" value="Mandelate_racemase_N_dom"/>
</dbReference>
<dbReference type="SUPFAM" id="SSF51604">
    <property type="entry name" value="Enolase C-terminal domain-like"/>
    <property type="match status" value="1"/>
</dbReference>
<gene>
    <name evidence="5" type="ordered locus">pRL120586</name>
</gene>
<dbReference type="InterPro" id="IPR029065">
    <property type="entry name" value="Enolase_C-like"/>
</dbReference>
<evidence type="ECO:0000256" key="1">
    <source>
        <dbReference type="ARBA" id="ARBA00001946"/>
    </source>
</evidence>
<dbReference type="InterPro" id="IPR013342">
    <property type="entry name" value="Mandelate_racemase_C"/>
</dbReference>
<dbReference type="GO" id="GO:0016052">
    <property type="term" value="P:carbohydrate catabolic process"/>
    <property type="evidence" value="ECO:0007669"/>
    <property type="project" value="TreeGrafter"/>
</dbReference>
<dbReference type="CDD" id="cd03316">
    <property type="entry name" value="MR_like"/>
    <property type="match status" value="1"/>
</dbReference>
<dbReference type="GO" id="GO:0009063">
    <property type="term" value="P:amino acid catabolic process"/>
    <property type="evidence" value="ECO:0007669"/>
    <property type="project" value="InterPro"/>
</dbReference>
<dbReference type="Proteomes" id="UP000006575">
    <property type="component" value="Plasmid pRL12"/>
</dbReference>
<dbReference type="Gene3D" id="3.30.390.10">
    <property type="entry name" value="Enolase-like, N-terminal domain"/>
    <property type="match status" value="1"/>
</dbReference>
<keyword evidence="2" id="KW-0479">Metal-binding</keyword>
<dbReference type="KEGG" id="rle:pRL120586"/>
<evidence type="ECO:0000259" key="4">
    <source>
        <dbReference type="SMART" id="SM00922"/>
    </source>
</evidence>
<dbReference type="AlphaFoldDB" id="Q1M3M8"/>
<protein>
    <recommendedName>
        <fullName evidence="4">Mandelate racemase/muconate lactonizing enzyme C-terminal domain-containing protein</fullName>
    </recommendedName>
</protein>
<dbReference type="GO" id="GO:0000287">
    <property type="term" value="F:magnesium ion binding"/>
    <property type="evidence" value="ECO:0007669"/>
    <property type="project" value="TreeGrafter"/>
</dbReference>
<geneLocation type="plasmid" evidence="6">
    <name>pRL12</name>
</geneLocation>
<dbReference type="SUPFAM" id="SSF54826">
    <property type="entry name" value="Enolase N-terminal domain-like"/>
    <property type="match status" value="1"/>
</dbReference>
<feature type="domain" description="Mandelate racemase/muconate lactonizing enzyme C-terminal" evidence="4">
    <location>
        <begin position="182"/>
        <end position="282"/>
    </location>
</feature>
<evidence type="ECO:0000256" key="3">
    <source>
        <dbReference type="ARBA" id="ARBA00022842"/>
    </source>
</evidence>
<accession>Q1M3M8</accession>
<dbReference type="InterPro" id="IPR046945">
    <property type="entry name" value="RHMD-like"/>
</dbReference>
<dbReference type="PROSITE" id="PS00908">
    <property type="entry name" value="MR_MLE_1"/>
    <property type="match status" value="1"/>
</dbReference>
<evidence type="ECO:0000313" key="6">
    <source>
        <dbReference type="Proteomes" id="UP000006575"/>
    </source>
</evidence>
<dbReference type="HOGENOM" id="CLU_030273_3_1_5"/>
<dbReference type="Pfam" id="PF02746">
    <property type="entry name" value="MR_MLE_N"/>
    <property type="match status" value="1"/>
</dbReference>
<dbReference type="EnsemblBacteria" id="CAK12296">
    <property type="protein sequence ID" value="CAK12296"/>
    <property type="gene ID" value="pRL120586"/>
</dbReference>
<dbReference type="Gene3D" id="3.20.20.120">
    <property type="entry name" value="Enolase-like C-terminal domain"/>
    <property type="match status" value="1"/>
</dbReference>
<sequence length="410" mass="44468">MTNGKTYALRLAGREGQGIRDMRIKTIEAWWIKIPIEANRQHRSDFGRLTTFDSAILRIETDDGIVGWGEGKNAAGSAGTYGTLVHMLNHEIGPKLIDRDPADISTIWEMLYNGVRHETAASSGHAMPEIARRGLSVAAISAVDIALWDILGKSLGVPVWKLLGGRKADRLPAYASGGWESVDRIGEQLRSYVAAGGFKSVKMRVGAMDRALHVSASRVRAARKAIGPDVDLMVDAHGTYTVAEAKRFIQMVADCDLAWFEEPVIADDKPGMAEVRAAGNVPIAAGESEATRFAFRDLAMLRAADIFQPDPAFCGGITEAMRISSLASAFNLRFAPHLWAGAPCFFSGLHLCAASPASFIIEYSLGANPMIHDLVEDTVSVKDGMVEIPDRPGLGFTINQRVLETHAQRQ</sequence>
<evidence type="ECO:0000313" key="5">
    <source>
        <dbReference type="EMBL" id="CAK12296.1"/>
    </source>
</evidence>
<dbReference type="SFLD" id="SFLDS00001">
    <property type="entry name" value="Enolase"/>
    <property type="match status" value="1"/>
</dbReference>
<dbReference type="InterPro" id="IPR029017">
    <property type="entry name" value="Enolase-like_N"/>
</dbReference>
<comment type="cofactor">
    <cofactor evidence="1">
        <name>Mg(2+)</name>
        <dbReference type="ChEBI" id="CHEBI:18420"/>
    </cofactor>
</comment>
<dbReference type="SFLD" id="SFLDG00179">
    <property type="entry name" value="mandelate_racemase"/>
    <property type="match status" value="1"/>
</dbReference>
<dbReference type="InterPro" id="IPR018110">
    <property type="entry name" value="Mandel_Rmase/mucon_lact_enz_CS"/>
</dbReference>
<dbReference type="InterPro" id="IPR036849">
    <property type="entry name" value="Enolase-like_C_sf"/>
</dbReference>